<dbReference type="GeneID" id="115891002"/>
<evidence type="ECO:0000256" key="1">
    <source>
        <dbReference type="ARBA" id="ARBA00022723"/>
    </source>
</evidence>
<protein>
    <submittedName>
        <fullName evidence="10">Zinc finger protein 569-like</fullName>
    </submittedName>
</protein>
<dbReference type="SMART" id="SM00868">
    <property type="entry name" value="zf-AD"/>
    <property type="match status" value="1"/>
</dbReference>
<feature type="domain" description="C2H2-type" evidence="7">
    <location>
        <begin position="225"/>
        <end position="252"/>
    </location>
</feature>
<dbReference type="Proteomes" id="UP000504635">
    <property type="component" value="Unplaced"/>
</dbReference>
<evidence type="ECO:0000313" key="10">
    <source>
        <dbReference type="RefSeq" id="XP_030767245.1"/>
    </source>
</evidence>
<dbReference type="AlphaFoldDB" id="A0A6J2YWK4"/>
<dbReference type="FunFam" id="3.30.160.60:FF:000110">
    <property type="entry name" value="Zinc finger protein-like"/>
    <property type="match status" value="1"/>
</dbReference>
<keyword evidence="9" id="KW-1185">Reference proteome</keyword>
<evidence type="ECO:0000256" key="5">
    <source>
        <dbReference type="PROSITE-ProRule" id="PRU00042"/>
    </source>
</evidence>
<feature type="domain" description="ZAD" evidence="8">
    <location>
        <begin position="5"/>
        <end position="77"/>
    </location>
</feature>
<sequence>MDLKEVCRTCLRIPKNSVSLFEDGSVLIKRIQAISSVQIKENNELSSVICEDCQENINQFYSFQKVIKNTDYDLHYRLETLKKTNYCSKPRSAQPMEPETNLIELRTDFKSEEVEPDVEIDTEPDNFIPDLSYSLKKALAVRKLFKCRQCNELFPTKSTLFHHKRRKHVATGICNICGLKTRADNLRKHIKLHSEGPCKCEQCGRMLKNSESLRTHRLLHLEGSYTCEICGKTFKLKNEHTRHLKRHQNPDYSKMTCPLCGKKVHDRRKHMLTHTGERPYNCGYCQKDFSTSFALKVHTRQHTNERPYACTYCNCSFTQKVSLMTHLKSKHR</sequence>
<evidence type="ECO:0000256" key="2">
    <source>
        <dbReference type="ARBA" id="ARBA00022737"/>
    </source>
</evidence>
<proteinExistence type="predicted"/>
<reference evidence="10" key="1">
    <citation type="submission" date="2025-08" db="UniProtKB">
        <authorList>
            <consortium name="RefSeq"/>
        </authorList>
    </citation>
    <scope>IDENTIFICATION</scope>
    <source>
        <tissue evidence="10">Gonads</tissue>
    </source>
</reference>
<feature type="domain" description="C2H2-type" evidence="7">
    <location>
        <begin position="198"/>
        <end position="220"/>
    </location>
</feature>
<feature type="binding site" evidence="6">
    <location>
        <position position="10"/>
    </location>
    <ligand>
        <name>Zn(2+)</name>
        <dbReference type="ChEBI" id="CHEBI:29105"/>
    </ligand>
</feature>
<dbReference type="GO" id="GO:0008270">
    <property type="term" value="F:zinc ion binding"/>
    <property type="evidence" value="ECO:0007669"/>
    <property type="project" value="UniProtKB-UniRule"/>
</dbReference>
<accession>A0A6J2YWK4</accession>
<feature type="binding site" evidence="6">
    <location>
        <position position="7"/>
    </location>
    <ligand>
        <name>Zn(2+)</name>
        <dbReference type="ChEBI" id="CHEBI:29105"/>
    </ligand>
</feature>
<dbReference type="Pfam" id="PF00096">
    <property type="entry name" value="zf-C2H2"/>
    <property type="match status" value="4"/>
</dbReference>
<feature type="domain" description="C2H2-type" evidence="7">
    <location>
        <begin position="280"/>
        <end position="307"/>
    </location>
</feature>
<dbReference type="OrthoDB" id="6077919at2759"/>
<feature type="binding site" evidence="6">
    <location>
        <position position="50"/>
    </location>
    <ligand>
        <name>Zn(2+)</name>
        <dbReference type="ChEBI" id="CHEBI:29105"/>
    </ligand>
</feature>
<dbReference type="FunFam" id="3.30.160.60:FF:000290">
    <property type="entry name" value="Zinc finger protein 697 isoform X1"/>
    <property type="match status" value="1"/>
</dbReference>
<evidence type="ECO:0000313" key="9">
    <source>
        <dbReference type="Proteomes" id="UP000504635"/>
    </source>
</evidence>
<organism evidence="9 10">
    <name type="scientific">Sitophilus oryzae</name>
    <name type="common">Rice weevil</name>
    <name type="synonym">Curculio oryzae</name>
    <dbReference type="NCBI Taxonomy" id="7048"/>
    <lineage>
        <taxon>Eukaryota</taxon>
        <taxon>Metazoa</taxon>
        <taxon>Ecdysozoa</taxon>
        <taxon>Arthropoda</taxon>
        <taxon>Hexapoda</taxon>
        <taxon>Insecta</taxon>
        <taxon>Pterygota</taxon>
        <taxon>Neoptera</taxon>
        <taxon>Endopterygota</taxon>
        <taxon>Coleoptera</taxon>
        <taxon>Polyphaga</taxon>
        <taxon>Cucujiformia</taxon>
        <taxon>Curculionidae</taxon>
        <taxon>Dryophthorinae</taxon>
        <taxon>Sitophilus</taxon>
    </lineage>
</organism>
<gene>
    <name evidence="10" type="primary">LOC115891002</name>
</gene>
<dbReference type="PROSITE" id="PS51915">
    <property type="entry name" value="ZAD"/>
    <property type="match status" value="1"/>
</dbReference>
<dbReference type="InterPro" id="IPR036236">
    <property type="entry name" value="Znf_C2H2_sf"/>
</dbReference>
<keyword evidence="4 6" id="KW-0862">Zinc</keyword>
<dbReference type="SUPFAM" id="SSF57716">
    <property type="entry name" value="Glucocorticoid receptor-like (DNA-binding domain)"/>
    <property type="match status" value="1"/>
</dbReference>
<dbReference type="InterPro" id="IPR012934">
    <property type="entry name" value="Znf_AD"/>
</dbReference>
<dbReference type="RefSeq" id="XP_030767245.1">
    <property type="nucleotide sequence ID" value="XM_030911385.1"/>
</dbReference>
<evidence type="ECO:0000256" key="4">
    <source>
        <dbReference type="ARBA" id="ARBA00022833"/>
    </source>
</evidence>
<keyword evidence="1 6" id="KW-0479">Metal-binding</keyword>
<evidence type="ECO:0000259" key="8">
    <source>
        <dbReference type="PROSITE" id="PS51915"/>
    </source>
</evidence>
<evidence type="ECO:0000256" key="6">
    <source>
        <dbReference type="PROSITE-ProRule" id="PRU01263"/>
    </source>
</evidence>
<dbReference type="PROSITE" id="PS00028">
    <property type="entry name" value="ZINC_FINGER_C2H2_1"/>
    <property type="match status" value="4"/>
</dbReference>
<dbReference type="GO" id="GO:0005634">
    <property type="term" value="C:nucleus"/>
    <property type="evidence" value="ECO:0007669"/>
    <property type="project" value="InterPro"/>
</dbReference>
<dbReference type="InterPro" id="IPR013087">
    <property type="entry name" value="Znf_C2H2_type"/>
</dbReference>
<evidence type="ECO:0000259" key="7">
    <source>
        <dbReference type="PROSITE" id="PS50157"/>
    </source>
</evidence>
<dbReference type="Gene3D" id="3.40.1800.20">
    <property type="match status" value="1"/>
</dbReference>
<dbReference type="PANTHER" id="PTHR24379:SF121">
    <property type="entry name" value="C2H2-TYPE DOMAIN-CONTAINING PROTEIN"/>
    <property type="match status" value="1"/>
</dbReference>
<dbReference type="SUPFAM" id="SSF57667">
    <property type="entry name" value="beta-beta-alpha zinc fingers"/>
    <property type="match status" value="4"/>
</dbReference>
<dbReference type="SMART" id="SM00355">
    <property type="entry name" value="ZnF_C2H2"/>
    <property type="match status" value="7"/>
</dbReference>
<dbReference type="InParanoid" id="A0A6J2YWK4"/>
<dbReference type="PANTHER" id="PTHR24379">
    <property type="entry name" value="KRAB AND ZINC FINGER DOMAIN-CONTAINING"/>
    <property type="match status" value="1"/>
</dbReference>
<feature type="binding site" evidence="6">
    <location>
        <position position="53"/>
    </location>
    <ligand>
        <name>Zn(2+)</name>
        <dbReference type="ChEBI" id="CHEBI:29105"/>
    </ligand>
</feature>
<dbReference type="Gene3D" id="3.30.160.60">
    <property type="entry name" value="Classic Zinc Finger"/>
    <property type="match status" value="5"/>
</dbReference>
<dbReference type="KEGG" id="soy:115891002"/>
<dbReference type="PROSITE" id="PS50157">
    <property type="entry name" value="ZINC_FINGER_C2H2_2"/>
    <property type="match status" value="5"/>
</dbReference>
<evidence type="ECO:0000256" key="3">
    <source>
        <dbReference type="ARBA" id="ARBA00022771"/>
    </source>
</evidence>
<keyword evidence="3 5" id="KW-0863">Zinc-finger</keyword>
<feature type="domain" description="C2H2-type" evidence="7">
    <location>
        <begin position="145"/>
        <end position="168"/>
    </location>
</feature>
<dbReference type="Pfam" id="PF07776">
    <property type="entry name" value="zf-AD"/>
    <property type="match status" value="1"/>
</dbReference>
<feature type="domain" description="C2H2-type" evidence="7">
    <location>
        <begin position="308"/>
        <end position="332"/>
    </location>
</feature>
<keyword evidence="2" id="KW-0677">Repeat</keyword>
<name>A0A6J2YWK4_SITOR</name>